<dbReference type="PROSITE" id="PS01356">
    <property type="entry name" value="HEMATOPO_REC_S_F2"/>
    <property type="match status" value="1"/>
</dbReference>
<dbReference type="InterPro" id="IPR013783">
    <property type="entry name" value="Ig-like_fold"/>
</dbReference>
<keyword evidence="5" id="KW-0472">Membrane</keyword>
<accession>A0A099ZCB0</accession>
<dbReference type="InterPro" id="IPR003532">
    <property type="entry name" value="Short_hematopoietin_rcpt_2_CS"/>
</dbReference>
<keyword evidence="4" id="KW-1133">Transmembrane helix</keyword>
<feature type="non-terminal residue" evidence="9">
    <location>
        <position position="151"/>
    </location>
</feature>
<keyword evidence="7" id="KW-0325">Glycoprotein</keyword>
<evidence type="ECO:0000256" key="2">
    <source>
        <dbReference type="ARBA" id="ARBA00022692"/>
    </source>
</evidence>
<evidence type="ECO:0000256" key="4">
    <source>
        <dbReference type="ARBA" id="ARBA00022989"/>
    </source>
</evidence>
<evidence type="ECO:0000256" key="1">
    <source>
        <dbReference type="ARBA" id="ARBA00004479"/>
    </source>
</evidence>
<proteinExistence type="predicted"/>
<evidence type="ECO:0000313" key="10">
    <source>
        <dbReference type="Proteomes" id="UP000053641"/>
    </source>
</evidence>
<dbReference type="AlphaFoldDB" id="A0A099ZCB0"/>
<evidence type="ECO:0000256" key="7">
    <source>
        <dbReference type="ARBA" id="ARBA00023180"/>
    </source>
</evidence>
<dbReference type="InterPro" id="IPR036116">
    <property type="entry name" value="FN3_sf"/>
</dbReference>
<dbReference type="STRING" id="94827.A0A099ZCB0"/>
<dbReference type="GO" id="GO:0009897">
    <property type="term" value="C:external side of plasma membrane"/>
    <property type="evidence" value="ECO:0007669"/>
    <property type="project" value="TreeGrafter"/>
</dbReference>
<dbReference type="PANTHER" id="PTHR23037">
    <property type="entry name" value="CYTOKINE RECEPTOR"/>
    <property type="match status" value="1"/>
</dbReference>
<evidence type="ECO:0000256" key="5">
    <source>
        <dbReference type="ARBA" id="ARBA00023136"/>
    </source>
</evidence>
<organism evidence="9 10">
    <name type="scientific">Tinamus guttatus</name>
    <name type="common">White-throated tinamou</name>
    <dbReference type="NCBI Taxonomy" id="94827"/>
    <lineage>
        <taxon>Eukaryota</taxon>
        <taxon>Metazoa</taxon>
        <taxon>Chordata</taxon>
        <taxon>Craniata</taxon>
        <taxon>Vertebrata</taxon>
        <taxon>Euteleostomi</taxon>
        <taxon>Archelosauria</taxon>
        <taxon>Archosauria</taxon>
        <taxon>Dinosauria</taxon>
        <taxon>Saurischia</taxon>
        <taxon>Theropoda</taxon>
        <taxon>Coelurosauria</taxon>
        <taxon>Aves</taxon>
        <taxon>Palaeognathae</taxon>
        <taxon>Tinamiformes</taxon>
        <taxon>Tinamidae</taxon>
        <taxon>Tinamus</taxon>
    </lineage>
</organism>
<dbReference type="Pfam" id="PF09240">
    <property type="entry name" value="IL6Ra-bind"/>
    <property type="match status" value="1"/>
</dbReference>
<evidence type="ECO:0000313" key="9">
    <source>
        <dbReference type="EMBL" id="KGL79372.1"/>
    </source>
</evidence>
<keyword evidence="10" id="KW-1185">Reference proteome</keyword>
<dbReference type="GO" id="GO:0004896">
    <property type="term" value="F:cytokine receptor activity"/>
    <property type="evidence" value="ECO:0007669"/>
    <property type="project" value="InterPro"/>
</dbReference>
<keyword evidence="2" id="KW-0812">Transmembrane</keyword>
<dbReference type="SUPFAM" id="SSF49265">
    <property type="entry name" value="Fibronectin type III"/>
    <property type="match status" value="1"/>
</dbReference>
<dbReference type="EMBL" id="KL892041">
    <property type="protein sequence ID" value="KGL79372.1"/>
    <property type="molecule type" value="Genomic_DNA"/>
</dbReference>
<evidence type="ECO:0000256" key="3">
    <source>
        <dbReference type="ARBA" id="ARBA00022729"/>
    </source>
</evidence>
<feature type="non-terminal residue" evidence="9">
    <location>
        <position position="1"/>
    </location>
</feature>
<comment type="subcellular location">
    <subcellularLocation>
        <location evidence="1">Membrane</location>
        <topology evidence="1">Single-pass type I membrane protein</topology>
    </subcellularLocation>
</comment>
<dbReference type="FunFam" id="2.60.40.10:FF:001087">
    <property type="entry name" value="Colony stimulating factor 2 receptor alpha subunit"/>
    <property type="match status" value="1"/>
</dbReference>
<keyword evidence="3" id="KW-0732">Signal</keyword>
<sequence>SGMPGTAIRNFSCVIYNVSFMNCTWSAGRDAPGDTQYFLYWENSREEEEKQCELYVKDENGRHIGCQFQNVAMKDNTITYFVVNGSSKDTLIRFYDEYIRLYNIEKFMPPLNITANCNGNQEDCLIHWQQPKISRSGKDECFQYEVIIKYK</sequence>
<evidence type="ECO:0000259" key="8">
    <source>
        <dbReference type="Pfam" id="PF09240"/>
    </source>
</evidence>
<gene>
    <name evidence="9" type="ORF">N309_01067</name>
</gene>
<reference evidence="9 10" key="1">
    <citation type="submission" date="2014-06" db="EMBL/GenBank/DDBJ databases">
        <title>Genome evolution of avian class.</title>
        <authorList>
            <person name="Zhang G."/>
            <person name="Li C."/>
        </authorList>
    </citation>
    <scope>NUCLEOTIDE SEQUENCE [LARGE SCALE GENOMIC DNA]</scope>
    <source>
        <strain evidence="9">BGI_N309</strain>
    </source>
</reference>
<dbReference type="PANTHER" id="PTHR23037:SF46">
    <property type="entry name" value="INTERLEUKIN 5 RECEPTOR SUBUNIT ALPHA"/>
    <property type="match status" value="1"/>
</dbReference>
<keyword evidence="6 9" id="KW-0675">Receptor</keyword>
<dbReference type="Proteomes" id="UP000053641">
    <property type="component" value="Unassembled WGS sequence"/>
</dbReference>
<feature type="domain" description="Type I cytokine receptor cytokine-binding" evidence="8">
    <location>
        <begin position="10"/>
        <end position="104"/>
    </location>
</feature>
<dbReference type="Gene3D" id="2.60.40.10">
    <property type="entry name" value="Immunoglobulins"/>
    <property type="match status" value="2"/>
</dbReference>
<name>A0A099ZCB0_TINGU</name>
<protein>
    <submittedName>
        <fullName evidence="9">Granulocyte-macrophage colony-stimulating factor receptor subunit alpha</fullName>
    </submittedName>
</protein>
<evidence type="ECO:0000256" key="6">
    <source>
        <dbReference type="ARBA" id="ARBA00023170"/>
    </source>
</evidence>
<dbReference type="InterPro" id="IPR015321">
    <property type="entry name" value="TypeI_recpt_CBD"/>
</dbReference>